<evidence type="ECO:0000259" key="2">
    <source>
        <dbReference type="Pfam" id="PF13786"/>
    </source>
</evidence>
<feature type="domain" description="DUF4179" evidence="2">
    <location>
        <begin position="38"/>
        <end position="131"/>
    </location>
</feature>
<protein>
    <recommendedName>
        <fullName evidence="6">DUF4179 domain-containing protein</fullName>
    </recommendedName>
</protein>
<dbReference type="AlphaFoldDB" id="A0A6N8HYA6"/>
<dbReference type="InterPro" id="IPR040680">
    <property type="entry name" value="DUF5643"/>
</dbReference>
<accession>A0A6N8HYA6</accession>
<keyword evidence="1" id="KW-1133">Transmembrane helix</keyword>
<dbReference type="RefSeq" id="WP_156990179.1">
    <property type="nucleotide sequence ID" value="NZ_VWXL01000047.1"/>
</dbReference>
<proteinExistence type="predicted"/>
<dbReference type="Gene3D" id="2.60.40.1630">
    <property type="entry name" value="bacillus anthracis domain"/>
    <property type="match status" value="1"/>
</dbReference>
<dbReference type="OrthoDB" id="1955285at2"/>
<name>A0A6N8HYA6_9FIRM</name>
<dbReference type="Proteomes" id="UP000469440">
    <property type="component" value="Unassembled WGS sequence"/>
</dbReference>
<dbReference type="Pfam" id="PF13786">
    <property type="entry name" value="DUF4179"/>
    <property type="match status" value="1"/>
</dbReference>
<evidence type="ECO:0000259" key="3">
    <source>
        <dbReference type="Pfam" id="PF18705"/>
    </source>
</evidence>
<dbReference type="EMBL" id="VWXL01000047">
    <property type="protein sequence ID" value="MVB10679.1"/>
    <property type="molecule type" value="Genomic_DNA"/>
</dbReference>
<evidence type="ECO:0008006" key="6">
    <source>
        <dbReference type="Google" id="ProtNLM"/>
    </source>
</evidence>
<keyword evidence="1" id="KW-0812">Transmembrane</keyword>
<sequence>MNRMEEFMTLQRELENEPAALQSTTLRCLERVGRARKRARFWKIPVSAVAAALACFVILANTSVAFARSVGGIPLLSDLAKAVTYEPGLKAAIDNEYVQPVGLSQTKNGVTLSIPYLIADKSQLVLFYSLHSADGQSLELRGAGLDGLTDEFGKKVEYASDCEEPENGAEALQKIHYQFTNGSETPEKIHLELIAADRSAVAPDAPAAANFTMDVSIDHSLFQEPEKFGIQKEYSVLGQKLIVQSAEIAPTMTKITLDTPKTNTALLRNIAFSLSDEQGNVWSGRKNGITATFDPSGDNVRDVYLESNYFSHSKHLYLKLESIGWLPKSMRTVEVDVKNKTASPLSDSIRMTQLEQNGSRLNLTFEKPIDGMNLSQIFSSVYSDSAGNWDVKSFSDRSSENRMEEIVSVNHWKGGIIYLTRDWTPPAVPNEPVVITLK</sequence>
<reference evidence="4 5" key="1">
    <citation type="submission" date="2019-09" db="EMBL/GenBank/DDBJ databases">
        <title>Genome sequence of Clostridium sp. EA1.</title>
        <authorList>
            <person name="Poehlein A."/>
            <person name="Bengelsdorf F.R."/>
            <person name="Daniel R."/>
        </authorList>
    </citation>
    <scope>NUCLEOTIDE SEQUENCE [LARGE SCALE GENOMIC DNA]</scope>
    <source>
        <strain evidence="4 5">EA1</strain>
    </source>
</reference>
<keyword evidence="1" id="KW-0472">Membrane</keyword>
<evidence type="ECO:0000256" key="1">
    <source>
        <dbReference type="SAM" id="Phobius"/>
    </source>
</evidence>
<keyword evidence="5" id="KW-1185">Reference proteome</keyword>
<feature type="domain" description="DUF5643" evidence="3">
    <location>
        <begin position="230"/>
        <end position="334"/>
    </location>
</feature>
<dbReference type="Pfam" id="PF18705">
    <property type="entry name" value="DUF5643"/>
    <property type="match status" value="1"/>
</dbReference>
<evidence type="ECO:0000313" key="4">
    <source>
        <dbReference type="EMBL" id="MVB10679.1"/>
    </source>
</evidence>
<feature type="transmembrane region" description="Helical" evidence="1">
    <location>
        <begin position="41"/>
        <end position="60"/>
    </location>
</feature>
<dbReference type="InterPro" id="IPR025436">
    <property type="entry name" value="DUF4179"/>
</dbReference>
<evidence type="ECO:0000313" key="5">
    <source>
        <dbReference type="Proteomes" id="UP000469440"/>
    </source>
</evidence>
<organism evidence="4 5">
    <name type="scientific">Caproicibacter fermentans</name>
    <dbReference type="NCBI Taxonomy" id="2576756"/>
    <lineage>
        <taxon>Bacteria</taxon>
        <taxon>Bacillati</taxon>
        <taxon>Bacillota</taxon>
        <taxon>Clostridia</taxon>
        <taxon>Eubacteriales</taxon>
        <taxon>Acutalibacteraceae</taxon>
        <taxon>Caproicibacter</taxon>
    </lineage>
</organism>
<comment type="caution">
    <text evidence="4">The sequence shown here is derived from an EMBL/GenBank/DDBJ whole genome shotgun (WGS) entry which is preliminary data.</text>
</comment>
<gene>
    <name evidence="4" type="ORF">CAFE_13750</name>
</gene>